<dbReference type="GO" id="GO:0008270">
    <property type="term" value="F:zinc ion binding"/>
    <property type="evidence" value="ECO:0007669"/>
    <property type="project" value="UniProtKB-KW"/>
</dbReference>
<dbReference type="GO" id="GO:0003676">
    <property type="term" value="F:nucleic acid binding"/>
    <property type="evidence" value="ECO:0007669"/>
    <property type="project" value="InterPro"/>
</dbReference>
<protein>
    <submittedName>
        <fullName evidence="4">CNBP</fullName>
    </submittedName>
</protein>
<evidence type="ECO:0000256" key="2">
    <source>
        <dbReference type="SAM" id="MobiDB-lite"/>
    </source>
</evidence>
<evidence type="ECO:0000256" key="1">
    <source>
        <dbReference type="PROSITE-ProRule" id="PRU00047"/>
    </source>
</evidence>
<sequence>MYQAICAVVPSRSIKGLQRIRGLWRIYSDTDKETECLLSDGLELREKSIFIYSRNPRVRIQENSTDVKIRVKDEPLSADDGQVLRALEEYNCTILKHFRERLRFENKITDCQTGDRIVICDDPLPMAIPKSIPIGKYRATILYRGQQNDNIKCNKCMEVGHKTRDCQNEWKCRSCGESGHRQNECTSDLSSNHDHEQESSSVHDEDQYEQCETNAQPQAEEDLEATEPPVYTIPNTATLTTCIECELQQSQSILTEIVTNNSDLNNNIPQAARPKIKPACRENNKPVHTPSKSSGIPNKSSDQQHITKFTTIQSSSQCQNHGTPVKQTTSSGLEKSPVTPTEKPHDGASNNSTKRSKTSNK</sequence>
<evidence type="ECO:0000313" key="4">
    <source>
        <dbReference type="EMBL" id="CAC5425014.1"/>
    </source>
</evidence>
<proteinExistence type="predicted"/>
<keyword evidence="1" id="KW-0862">Zinc</keyword>
<dbReference type="Proteomes" id="UP000507470">
    <property type="component" value="Unassembled WGS sequence"/>
</dbReference>
<feature type="region of interest" description="Disordered" evidence="2">
    <location>
        <begin position="174"/>
        <end position="229"/>
    </location>
</feature>
<dbReference type="InterPro" id="IPR036875">
    <property type="entry name" value="Znf_CCHC_sf"/>
</dbReference>
<dbReference type="AlphaFoldDB" id="A0A6J8EWX9"/>
<dbReference type="InterPro" id="IPR001878">
    <property type="entry name" value="Znf_CCHC"/>
</dbReference>
<feature type="domain" description="CCHC-type" evidence="3">
    <location>
        <begin position="171"/>
        <end position="187"/>
    </location>
</feature>
<dbReference type="Pfam" id="PF00098">
    <property type="entry name" value="zf-CCHC"/>
    <property type="match status" value="1"/>
</dbReference>
<dbReference type="SUPFAM" id="SSF57756">
    <property type="entry name" value="Retrovirus zinc finger-like domains"/>
    <property type="match status" value="1"/>
</dbReference>
<dbReference type="OrthoDB" id="3863715at2759"/>
<reference evidence="4 5" key="1">
    <citation type="submission" date="2020-06" db="EMBL/GenBank/DDBJ databases">
        <authorList>
            <person name="Li R."/>
            <person name="Bekaert M."/>
        </authorList>
    </citation>
    <scope>NUCLEOTIDE SEQUENCE [LARGE SCALE GENOMIC DNA]</scope>
    <source>
        <strain evidence="5">wild</strain>
    </source>
</reference>
<keyword evidence="5" id="KW-1185">Reference proteome</keyword>
<dbReference type="SMART" id="SM00343">
    <property type="entry name" value="ZnF_C2HC"/>
    <property type="match status" value="2"/>
</dbReference>
<dbReference type="PROSITE" id="PS50158">
    <property type="entry name" value="ZF_CCHC"/>
    <property type="match status" value="2"/>
</dbReference>
<feature type="compositionally biased region" description="Basic and acidic residues" evidence="2">
    <location>
        <begin position="174"/>
        <end position="183"/>
    </location>
</feature>
<keyword evidence="1" id="KW-0863">Zinc-finger</keyword>
<evidence type="ECO:0000259" key="3">
    <source>
        <dbReference type="PROSITE" id="PS50158"/>
    </source>
</evidence>
<name>A0A6J8EWX9_MYTCO</name>
<accession>A0A6J8EWX9</accession>
<feature type="compositionally biased region" description="Basic and acidic residues" evidence="2">
    <location>
        <begin position="191"/>
        <end position="205"/>
    </location>
</feature>
<feature type="compositionally biased region" description="Polar residues" evidence="2">
    <location>
        <begin position="290"/>
        <end position="333"/>
    </location>
</feature>
<dbReference type="Gene3D" id="4.10.60.10">
    <property type="entry name" value="Zinc finger, CCHC-type"/>
    <property type="match status" value="1"/>
</dbReference>
<feature type="domain" description="CCHC-type" evidence="3">
    <location>
        <begin position="152"/>
        <end position="168"/>
    </location>
</feature>
<gene>
    <name evidence="4" type="ORF">MCOR_56864</name>
</gene>
<feature type="region of interest" description="Disordered" evidence="2">
    <location>
        <begin position="263"/>
        <end position="361"/>
    </location>
</feature>
<keyword evidence="1" id="KW-0479">Metal-binding</keyword>
<organism evidence="4 5">
    <name type="scientific">Mytilus coruscus</name>
    <name type="common">Sea mussel</name>
    <dbReference type="NCBI Taxonomy" id="42192"/>
    <lineage>
        <taxon>Eukaryota</taxon>
        <taxon>Metazoa</taxon>
        <taxon>Spiralia</taxon>
        <taxon>Lophotrochozoa</taxon>
        <taxon>Mollusca</taxon>
        <taxon>Bivalvia</taxon>
        <taxon>Autobranchia</taxon>
        <taxon>Pteriomorphia</taxon>
        <taxon>Mytilida</taxon>
        <taxon>Mytiloidea</taxon>
        <taxon>Mytilidae</taxon>
        <taxon>Mytilinae</taxon>
        <taxon>Mytilus</taxon>
    </lineage>
</organism>
<dbReference type="EMBL" id="CACVKT020010151">
    <property type="protein sequence ID" value="CAC5425014.1"/>
    <property type="molecule type" value="Genomic_DNA"/>
</dbReference>
<evidence type="ECO:0000313" key="5">
    <source>
        <dbReference type="Proteomes" id="UP000507470"/>
    </source>
</evidence>